<accession>A0A392W7C4</accession>
<protein>
    <submittedName>
        <fullName evidence="1">Uncharacterized protein</fullName>
    </submittedName>
</protein>
<dbReference type="Proteomes" id="UP000265520">
    <property type="component" value="Unassembled WGS sequence"/>
</dbReference>
<comment type="caution">
    <text evidence="1">The sequence shown here is derived from an EMBL/GenBank/DDBJ whole genome shotgun (WGS) entry which is preliminary data.</text>
</comment>
<keyword evidence="2" id="KW-1185">Reference proteome</keyword>
<dbReference type="AlphaFoldDB" id="A0A392W7C4"/>
<organism evidence="1 2">
    <name type="scientific">Trifolium medium</name>
    <dbReference type="NCBI Taxonomy" id="97028"/>
    <lineage>
        <taxon>Eukaryota</taxon>
        <taxon>Viridiplantae</taxon>
        <taxon>Streptophyta</taxon>
        <taxon>Embryophyta</taxon>
        <taxon>Tracheophyta</taxon>
        <taxon>Spermatophyta</taxon>
        <taxon>Magnoliopsida</taxon>
        <taxon>eudicotyledons</taxon>
        <taxon>Gunneridae</taxon>
        <taxon>Pentapetalae</taxon>
        <taxon>rosids</taxon>
        <taxon>fabids</taxon>
        <taxon>Fabales</taxon>
        <taxon>Fabaceae</taxon>
        <taxon>Papilionoideae</taxon>
        <taxon>50 kb inversion clade</taxon>
        <taxon>NPAAA clade</taxon>
        <taxon>Hologalegina</taxon>
        <taxon>IRL clade</taxon>
        <taxon>Trifolieae</taxon>
        <taxon>Trifolium</taxon>
    </lineage>
</organism>
<sequence>MKIVESVVKPQKALKPIVKDYLYFDGYPTISEADSEE</sequence>
<proteinExistence type="predicted"/>
<feature type="non-terminal residue" evidence="1">
    <location>
        <position position="37"/>
    </location>
</feature>
<name>A0A392W7C4_9FABA</name>
<evidence type="ECO:0000313" key="2">
    <source>
        <dbReference type="Proteomes" id="UP000265520"/>
    </source>
</evidence>
<dbReference type="EMBL" id="LXQA011374172">
    <property type="protein sequence ID" value="MCI95041.1"/>
    <property type="molecule type" value="Genomic_DNA"/>
</dbReference>
<evidence type="ECO:0000313" key="1">
    <source>
        <dbReference type="EMBL" id="MCI95041.1"/>
    </source>
</evidence>
<reference evidence="1 2" key="1">
    <citation type="journal article" date="2018" name="Front. Plant Sci.">
        <title>Red Clover (Trifolium pratense) and Zigzag Clover (T. medium) - A Picture of Genomic Similarities and Differences.</title>
        <authorList>
            <person name="Dluhosova J."/>
            <person name="Istvanek J."/>
            <person name="Nedelnik J."/>
            <person name="Repkova J."/>
        </authorList>
    </citation>
    <scope>NUCLEOTIDE SEQUENCE [LARGE SCALE GENOMIC DNA]</scope>
    <source>
        <strain evidence="2">cv. 10/8</strain>
        <tissue evidence="1">Leaf</tissue>
    </source>
</reference>